<evidence type="ECO:0000313" key="3">
    <source>
        <dbReference type="EMBL" id="NYH13812.1"/>
    </source>
</evidence>
<dbReference type="Proteomes" id="UP000572540">
    <property type="component" value="Unassembled WGS sequence"/>
</dbReference>
<proteinExistence type="predicted"/>
<evidence type="ECO:0000256" key="1">
    <source>
        <dbReference type="SAM" id="MobiDB-lite"/>
    </source>
</evidence>
<name>A0A7Y9W3Y4_9BURK</name>
<evidence type="ECO:0008006" key="5">
    <source>
        <dbReference type="Google" id="ProtNLM"/>
    </source>
</evidence>
<feature type="chain" id="PRO_5031118155" description="Secreted protein" evidence="2">
    <location>
        <begin position="30"/>
        <end position="121"/>
    </location>
</feature>
<evidence type="ECO:0000313" key="4">
    <source>
        <dbReference type="Proteomes" id="UP000572540"/>
    </source>
</evidence>
<dbReference type="EMBL" id="JACCAU010000001">
    <property type="protein sequence ID" value="NYH13812.1"/>
    <property type="molecule type" value="Genomic_DNA"/>
</dbReference>
<comment type="caution">
    <text evidence="3">The sequence shown here is derived from an EMBL/GenBank/DDBJ whole genome shotgun (WGS) entry which is preliminary data.</text>
</comment>
<keyword evidence="2" id="KW-0732">Signal</keyword>
<reference evidence="3 4" key="1">
    <citation type="submission" date="2020-07" db="EMBL/GenBank/DDBJ databases">
        <title>Exploring microbial biodiversity for novel pathways involved in the catabolism of aromatic compounds derived from lignin.</title>
        <authorList>
            <person name="Elkins J."/>
        </authorList>
    </citation>
    <scope>NUCLEOTIDE SEQUENCE [LARGE SCALE GENOMIC DNA]</scope>
    <source>
        <strain evidence="3 4">H2C3B</strain>
    </source>
</reference>
<feature type="region of interest" description="Disordered" evidence="1">
    <location>
        <begin position="86"/>
        <end position="121"/>
    </location>
</feature>
<dbReference type="AlphaFoldDB" id="A0A7Y9W3Y4"/>
<feature type="signal peptide" evidence="2">
    <location>
        <begin position="1"/>
        <end position="29"/>
    </location>
</feature>
<gene>
    <name evidence="3" type="ORF">GGD41_001040</name>
</gene>
<protein>
    <recommendedName>
        <fullName evidence="5">Secreted protein</fullName>
    </recommendedName>
</protein>
<sequence>MIKSRTAKLAAATAAIALVAAASALPAQAQTQAQIPPDSQWRPTQTTLSTLLQDGYKIVAVVNGAHGSAGPADTIFVQRDQSAFKCIDPQPPEARTKTPTTPPVCYELVPPSGAPVPSESK</sequence>
<accession>A0A7Y9W3Y4</accession>
<organism evidence="3 4">
    <name type="scientific">Paraburkholderia bryophila</name>
    <dbReference type="NCBI Taxonomy" id="420952"/>
    <lineage>
        <taxon>Bacteria</taxon>
        <taxon>Pseudomonadati</taxon>
        <taxon>Pseudomonadota</taxon>
        <taxon>Betaproteobacteria</taxon>
        <taxon>Burkholderiales</taxon>
        <taxon>Burkholderiaceae</taxon>
        <taxon>Paraburkholderia</taxon>
    </lineage>
</organism>
<evidence type="ECO:0000256" key="2">
    <source>
        <dbReference type="SAM" id="SignalP"/>
    </source>
</evidence>